<evidence type="ECO:0000256" key="1">
    <source>
        <dbReference type="SAM" id="Phobius"/>
    </source>
</evidence>
<dbReference type="eggNOG" id="arCOG13297">
    <property type="taxonomic scope" value="Archaea"/>
</dbReference>
<reference evidence="3" key="1">
    <citation type="submission" date="2012-02" db="EMBL/GenBank/DDBJ databases">
        <title>Complete sequence of chromosome of Natrinema pellirubrum DSM 15624.</title>
        <authorList>
            <person name="Lucas S."/>
            <person name="Han J."/>
            <person name="Lapidus A."/>
            <person name="Cheng J.-F."/>
            <person name="Goodwin L."/>
            <person name="Pitluck S."/>
            <person name="Peters L."/>
            <person name="Teshima H."/>
            <person name="Detter J.C."/>
            <person name="Han C."/>
            <person name="Tapia R."/>
            <person name="Land M."/>
            <person name="Hauser L."/>
            <person name="Kyrpides N."/>
            <person name="Ivanova N."/>
            <person name="Pagani I."/>
            <person name="Sproer C."/>
            <person name="Anderson I."/>
            <person name="Woyke T."/>
        </authorList>
    </citation>
    <scope>NUCLEOTIDE SEQUENCE [LARGE SCALE GENOMIC DNA]</scope>
    <source>
        <strain evidence="3">DSM 15624 / JCM 10476 / NCIMB 786</strain>
    </source>
</reference>
<proteinExistence type="predicted"/>
<keyword evidence="1" id="KW-0472">Membrane</keyword>
<dbReference type="HOGENOM" id="CLU_203617_0_0_2"/>
<gene>
    <name evidence="2" type="ordered locus">Natpe_3135</name>
</gene>
<name>L0JQN2_NATP1</name>
<feature type="transmembrane region" description="Helical" evidence="1">
    <location>
        <begin position="21"/>
        <end position="48"/>
    </location>
</feature>
<organism evidence="2 3">
    <name type="scientific">Natrinema pellirubrum (strain DSM 15624 / CIP 106293 / JCM 10476 / NCIMB 786 / 157)</name>
    <dbReference type="NCBI Taxonomy" id="797303"/>
    <lineage>
        <taxon>Archaea</taxon>
        <taxon>Methanobacteriati</taxon>
        <taxon>Methanobacteriota</taxon>
        <taxon>Stenosarchaea group</taxon>
        <taxon>Halobacteria</taxon>
        <taxon>Halobacteriales</taxon>
        <taxon>Natrialbaceae</taxon>
        <taxon>Natrinema</taxon>
    </lineage>
</organism>
<sequence length="76" mass="7916">MAGVATVERTRMSLIASTAGIVLFSFTAGIAMVATVMLSVFMLAILFLTFAPLRSSEWAGREDATATAASAEPSDD</sequence>
<dbReference type="EMBL" id="CP003372">
    <property type="protein sequence ID" value="AGB32927.1"/>
    <property type="molecule type" value="Genomic_DNA"/>
</dbReference>
<dbReference type="KEGG" id="npe:Natpe_3135"/>
<keyword evidence="1" id="KW-1133">Transmembrane helix</keyword>
<evidence type="ECO:0000313" key="2">
    <source>
        <dbReference type="EMBL" id="AGB32927.1"/>
    </source>
</evidence>
<dbReference type="AlphaFoldDB" id="L0JQN2"/>
<protein>
    <submittedName>
        <fullName evidence="2">Uncharacterized protein</fullName>
    </submittedName>
</protein>
<keyword evidence="1" id="KW-0812">Transmembrane</keyword>
<dbReference type="Proteomes" id="UP000010843">
    <property type="component" value="Chromosome"/>
</dbReference>
<evidence type="ECO:0000313" key="3">
    <source>
        <dbReference type="Proteomes" id="UP000010843"/>
    </source>
</evidence>
<accession>L0JQN2</accession>